<dbReference type="EMBL" id="PGOL01000410">
    <property type="protein sequence ID" value="PKI71028.1"/>
    <property type="molecule type" value="Genomic_DNA"/>
</dbReference>
<evidence type="ECO:0000313" key="2">
    <source>
        <dbReference type="Proteomes" id="UP000233551"/>
    </source>
</evidence>
<dbReference type="AlphaFoldDB" id="A0A2I0KRA8"/>
<reference evidence="1 2" key="1">
    <citation type="submission" date="2017-11" db="EMBL/GenBank/DDBJ databases">
        <title>De-novo sequencing of pomegranate (Punica granatum L.) genome.</title>
        <authorList>
            <person name="Akparov Z."/>
            <person name="Amiraslanov A."/>
            <person name="Hajiyeva S."/>
            <person name="Abbasov M."/>
            <person name="Kaur K."/>
            <person name="Hamwieh A."/>
            <person name="Solovyev V."/>
            <person name="Salamov A."/>
            <person name="Braich B."/>
            <person name="Kosarev P."/>
            <person name="Mahmoud A."/>
            <person name="Hajiyev E."/>
            <person name="Babayeva S."/>
            <person name="Izzatullayeva V."/>
            <person name="Mammadov A."/>
            <person name="Mammadov A."/>
            <person name="Sharifova S."/>
            <person name="Ojaghi J."/>
            <person name="Eynullazada K."/>
            <person name="Bayramov B."/>
            <person name="Abdulazimova A."/>
            <person name="Shahmuradov I."/>
        </authorList>
    </citation>
    <scope>NUCLEOTIDE SEQUENCE [LARGE SCALE GENOMIC DNA]</scope>
    <source>
        <strain evidence="2">cv. AG2017</strain>
        <tissue evidence="1">Leaf</tissue>
    </source>
</reference>
<name>A0A2I0KRA8_PUNGR</name>
<accession>A0A2I0KRA8</accession>
<dbReference type="Proteomes" id="UP000233551">
    <property type="component" value="Unassembled WGS sequence"/>
</dbReference>
<organism evidence="1 2">
    <name type="scientific">Punica granatum</name>
    <name type="common">Pomegranate</name>
    <dbReference type="NCBI Taxonomy" id="22663"/>
    <lineage>
        <taxon>Eukaryota</taxon>
        <taxon>Viridiplantae</taxon>
        <taxon>Streptophyta</taxon>
        <taxon>Embryophyta</taxon>
        <taxon>Tracheophyta</taxon>
        <taxon>Spermatophyta</taxon>
        <taxon>Magnoliopsida</taxon>
        <taxon>eudicotyledons</taxon>
        <taxon>Gunneridae</taxon>
        <taxon>Pentapetalae</taxon>
        <taxon>rosids</taxon>
        <taxon>malvids</taxon>
        <taxon>Myrtales</taxon>
        <taxon>Lythraceae</taxon>
        <taxon>Punica</taxon>
    </lineage>
</organism>
<evidence type="ECO:0000313" key="1">
    <source>
        <dbReference type="EMBL" id="PKI71028.1"/>
    </source>
</evidence>
<comment type="caution">
    <text evidence="1">The sequence shown here is derived from an EMBL/GenBank/DDBJ whole genome shotgun (WGS) entry which is preliminary data.</text>
</comment>
<protein>
    <submittedName>
        <fullName evidence="1">Uncharacterized protein</fullName>
    </submittedName>
</protein>
<keyword evidence="2" id="KW-1185">Reference proteome</keyword>
<proteinExistence type="predicted"/>
<sequence length="108" mass="11937">MSMSVLCMYLSFNRSRTHTPALLCSSARNFPTRDQTRRWIRAADLPPLHLSIPDKWKHAALLLIYMQVAGKGDPTGDHHSRVSSSAAVDLILRVGVASALSISDNHLD</sequence>
<gene>
    <name evidence="1" type="ORF">CRG98_008609</name>
</gene>